<dbReference type="SUPFAM" id="SSF53474">
    <property type="entry name" value="alpha/beta-Hydrolases"/>
    <property type="match status" value="1"/>
</dbReference>
<evidence type="ECO:0000256" key="2">
    <source>
        <dbReference type="ARBA" id="ARBA00022801"/>
    </source>
</evidence>
<reference evidence="4 5" key="1">
    <citation type="submission" date="2011-11" db="EMBL/GenBank/DDBJ databases">
        <title>Improved High-Quality Draft sequence of Beggiatoa alba B18lD.</title>
        <authorList>
            <consortium name="US DOE Joint Genome Institute"/>
            <person name="Lucas S."/>
            <person name="Han J."/>
            <person name="Lapidus A."/>
            <person name="Cheng J.-F."/>
            <person name="Goodwin L."/>
            <person name="Pitluck S."/>
            <person name="Peters L."/>
            <person name="Mikhailova N."/>
            <person name="Held B."/>
            <person name="Detter J.C."/>
            <person name="Han C."/>
            <person name="Tapia R."/>
            <person name="Land M."/>
            <person name="Hauser L."/>
            <person name="Kyrpides N."/>
            <person name="Ivanova N."/>
            <person name="Pagani I."/>
            <person name="Samuel K."/>
            <person name="Teske A."/>
            <person name="Mueller J."/>
            <person name="Woyke T."/>
        </authorList>
    </citation>
    <scope>NUCLEOTIDE SEQUENCE [LARGE SCALE GENOMIC DNA]</scope>
    <source>
        <strain evidence="4 5">B18LD</strain>
    </source>
</reference>
<organism evidence="4 5">
    <name type="scientific">Beggiatoa alba B18LD</name>
    <dbReference type="NCBI Taxonomy" id="395493"/>
    <lineage>
        <taxon>Bacteria</taxon>
        <taxon>Pseudomonadati</taxon>
        <taxon>Pseudomonadota</taxon>
        <taxon>Gammaproteobacteria</taxon>
        <taxon>Thiotrichales</taxon>
        <taxon>Thiotrichaceae</taxon>
        <taxon>Beggiatoa</taxon>
    </lineage>
</organism>
<keyword evidence="2" id="KW-0378">Hydrolase</keyword>
<dbReference type="Pfam" id="PF02230">
    <property type="entry name" value="Abhydrolase_2"/>
    <property type="match status" value="1"/>
</dbReference>
<sequence>MNPRDIIIEPAEKATASVIWLHGLGASSQDFEPVIPYLPKSLLKHARFIFPQAPNREITINMGMVMPAWYDIIAMDLTFNQDEEGVRDSERLLQTYIAEQIKQGIAVERIVIAGFSQGGAIALHTGLRYPQKLAGIMALSTYIPLAHTLEEERQASNNTTSIFYGHGQFDGVITIKQAESSYNQLKNLNYKVEWHTYNMEHSLCMEEITDIGQWLLQRLP</sequence>
<name>I3CH99_9GAMM</name>
<dbReference type="AlphaFoldDB" id="I3CH99"/>
<dbReference type="GO" id="GO:0016787">
    <property type="term" value="F:hydrolase activity"/>
    <property type="evidence" value="ECO:0007669"/>
    <property type="project" value="UniProtKB-KW"/>
</dbReference>
<feature type="domain" description="Phospholipase/carboxylesterase/thioesterase" evidence="3">
    <location>
        <begin position="6"/>
        <end position="215"/>
    </location>
</feature>
<protein>
    <submittedName>
        <fullName evidence="4">Putative esterase</fullName>
    </submittedName>
</protein>
<dbReference type="Gene3D" id="3.40.50.1820">
    <property type="entry name" value="alpha/beta hydrolase"/>
    <property type="match status" value="1"/>
</dbReference>
<evidence type="ECO:0000313" key="4">
    <source>
        <dbReference type="EMBL" id="EIJ42992.1"/>
    </source>
</evidence>
<evidence type="ECO:0000259" key="3">
    <source>
        <dbReference type="Pfam" id="PF02230"/>
    </source>
</evidence>
<dbReference type="HOGENOM" id="CLU_049413_3_2_6"/>
<dbReference type="EMBL" id="JH600070">
    <property type="protein sequence ID" value="EIJ42992.1"/>
    <property type="molecule type" value="Genomic_DNA"/>
</dbReference>
<accession>I3CH99</accession>
<dbReference type="Proteomes" id="UP000005744">
    <property type="component" value="Unassembled WGS sequence"/>
</dbReference>
<dbReference type="InterPro" id="IPR003140">
    <property type="entry name" value="PLipase/COase/thioEstase"/>
</dbReference>
<evidence type="ECO:0000313" key="5">
    <source>
        <dbReference type="Proteomes" id="UP000005744"/>
    </source>
</evidence>
<dbReference type="OrthoDB" id="9801763at2"/>
<dbReference type="InterPro" id="IPR050565">
    <property type="entry name" value="LYPA1-2/EST-like"/>
</dbReference>
<proteinExistence type="inferred from homology"/>
<dbReference type="PANTHER" id="PTHR10655">
    <property type="entry name" value="LYSOPHOSPHOLIPASE-RELATED"/>
    <property type="match status" value="1"/>
</dbReference>
<comment type="similarity">
    <text evidence="1">Belongs to the AB hydrolase superfamily. AB hydrolase 2 family.</text>
</comment>
<dbReference type="PANTHER" id="PTHR10655:SF17">
    <property type="entry name" value="LYSOPHOSPHOLIPASE-LIKE PROTEIN 1"/>
    <property type="match status" value="1"/>
</dbReference>
<dbReference type="STRING" id="395493.BegalDRAFT_2127"/>
<dbReference type="InterPro" id="IPR029058">
    <property type="entry name" value="AB_hydrolase_fold"/>
</dbReference>
<evidence type="ECO:0000256" key="1">
    <source>
        <dbReference type="ARBA" id="ARBA00006499"/>
    </source>
</evidence>
<keyword evidence="5" id="KW-1185">Reference proteome</keyword>
<dbReference type="eggNOG" id="COG0400">
    <property type="taxonomic scope" value="Bacteria"/>
</dbReference>
<gene>
    <name evidence="4" type="ORF">BegalDRAFT_2127</name>
</gene>